<accession>A0ACA9QC79</accession>
<dbReference type="EMBL" id="CAJVQC010030734">
    <property type="protein sequence ID" value="CAG8746471.1"/>
    <property type="molecule type" value="Genomic_DNA"/>
</dbReference>
<protein>
    <submittedName>
        <fullName evidence="1">35614_t:CDS:1</fullName>
    </submittedName>
</protein>
<sequence>MTKISETTRPEKILPISEEDLLSIPTKAKININYDDVYFDEEFNYDSTSQIVKEMNKEIASQSVKIEGISNSSSNLAPTPQMTLAKADNYDDMYFDKEDLKEKKIEINKVKSDDENNSEEEMPDESDNNRYSGCGGYNEYGKSDR</sequence>
<organism evidence="1 2">
    <name type="scientific">Racocetra persica</name>
    <dbReference type="NCBI Taxonomy" id="160502"/>
    <lineage>
        <taxon>Eukaryota</taxon>
        <taxon>Fungi</taxon>
        <taxon>Fungi incertae sedis</taxon>
        <taxon>Mucoromycota</taxon>
        <taxon>Glomeromycotina</taxon>
        <taxon>Glomeromycetes</taxon>
        <taxon>Diversisporales</taxon>
        <taxon>Gigasporaceae</taxon>
        <taxon>Racocetra</taxon>
    </lineage>
</organism>
<evidence type="ECO:0000313" key="1">
    <source>
        <dbReference type="EMBL" id="CAG8746471.1"/>
    </source>
</evidence>
<reference evidence="1" key="1">
    <citation type="submission" date="2021-06" db="EMBL/GenBank/DDBJ databases">
        <authorList>
            <person name="Kallberg Y."/>
            <person name="Tangrot J."/>
            <person name="Rosling A."/>
        </authorList>
    </citation>
    <scope>NUCLEOTIDE SEQUENCE</scope>
    <source>
        <strain evidence="1">MA461A</strain>
    </source>
</reference>
<gene>
    <name evidence="1" type="ORF">RPERSI_LOCUS13715</name>
</gene>
<name>A0ACA9QC79_9GLOM</name>
<feature type="non-terminal residue" evidence="1">
    <location>
        <position position="145"/>
    </location>
</feature>
<proteinExistence type="predicted"/>
<keyword evidence="2" id="KW-1185">Reference proteome</keyword>
<comment type="caution">
    <text evidence="1">The sequence shown here is derived from an EMBL/GenBank/DDBJ whole genome shotgun (WGS) entry which is preliminary data.</text>
</comment>
<evidence type="ECO:0000313" key="2">
    <source>
        <dbReference type="Proteomes" id="UP000789920"/>
    </source>
</evidence>
<dbReference type="Proteomes" id="UP000789920">
    <property type="component" value="Unassembled WGS sequence"/>
</dbReference>